<accession>A0A977KTB8</accession>
<name>A0A977KTB8_9CYAN</name>
<organism evidence="1">
    <name type="scientific">Woronichinia naegeliana WA131</name>
    <dbReference type="NCBI Taxonomy" id="2824559"/>
    <lineage>
        <taxon>Bacteria</taxon>
        <taxon>Bacillati</taxon>
        <taxon>Cyanobacteriota</taxon>
        <taxon>Cyanophyceae</taxon>
        <taxon>Synechococcales</taxon>
        <taxon>Coelosphaeriaceae</taxon>
        <taxon>Woronichinia</taxon>
    </lineage>
</organism>
<reference evidence="1" key="1">
    <citation type="submission" date="2021-04" db="EMBL/GenBank/DDBJ databases">
        <title>Genome sequence of Woronichinia naegeliana from Washington state freshwater lake bloom.</title>
        <authorList>
            <person name="Dreher T.W."/>
        </authorList>
    </citation>
    <scope>NUCLEOTIDE SEQUENCE</scope>
    <source>
        <strain evidence="1">WA131</strain>
    </source>
</reference>
<evidence type="ECO:0000313" key="1">
    <source>
        <dbReference type="EMBL" id="UXE59506.1"/>
    </source>
</evidence>
<dbReference type="Proteomes" id="UP001065613">
    <property type="component" value="Chromosome"/>
</dbReference>
<sequence length="52" mass="6184">MKISKEEKSKLGGKIMMVVEAFTQRPVTLWYTENDKSNDKTHIPYIKKEQRK</sequence>
<gene>
    <name evidence="1" type="ORF">KA717_27490</name>
</gene>
<dbReference type="EMBL" id="CP073041">
    <property type="protein sequence ID" value="UXE59506.1"/>
    <property type="molecule type" value="Genomic_DNA"/>
</dbReference>
<dbReference type="KEGG" id="wna:KA717_27490"/>
<protein>
    <submittedName>
        <fullName evidence="1">Uncharacterized protein</fullName>
    </submittedName>
</protein>
<dbReference type="AlphaFoldDB" id="A0A977KTB8"/>
<proteinExistence type="predicted"/>